<gene>
    <name evidence="15" type="ORF">SI859A1_01953</name>
</gene>
<dbReference type="BioCyc" id="AURANTIMONAS:SI859A1_01953-MONOMER"/>
<evidence type="ECO:0000256" key="5">
    <source>
        <dbReference type="ARBA" id="ARBA00022840"/>
    </source>
</evidence>
<evidence type="ECO:0000256" key="7">
    <source>
        <dbReference type="ARBA" id="ARBA00035898"/>
    </source>
</evidence>
<evidence type="ECO:0000259" key="14">
    <source>
        <dbReference type="Pfam" id="PF17042"/>
    </source>
</evidence>
<evidence type="ECO:0000256" key="12">
    <source>
        <dbReference type="ARBA" id="ARBA00041377"/>
    </source>
</evidence>
<evidence type="ECO:0000256" key="1">
    <source>
        <dbReference type="ARBA" id="ARBA00005715"/>
    </source>
</evidence>
<comment type="catalytic activity">
    <reaction evidence="7">
        <text>3-dehydro-L-erythronate + ATP = 3-dehydro-4-O-phospho-L-erythronate + ADP + H(+)</text>
        <dbReference type="Rhea" id="RHEA:52552"/>
        <dbReference type="ChEBI" id="CHEBI:15378"/>
        <dbReference type="ChEBI" id="CHEBI:30616"/>
        <dbReference type="ChEBI" id="CHEBI:136592"/>
        <dbReference type="ChEBI" id="CHEBI:136670"/>
        <dbReference type="ChEBI" id="CHEBI:456216"/>
        <dbReference type="EC" id="2.7.1.217"/>
    </reaction>
</comment>
<reference evidence="15 16" key="1">
    <citation type="journal article" date="2008" name="Appl. Environ. Microbiol.">
        <title>Genomic insights into Mn(II) oxidation by the marine alphaproteobacterium Aurantimonas sp. strain SI85-9A1.</title>
        <authorList>
            <person name="Dick G.J."/>
            <person name="Podell S."/>
            <person name="Johnson H.A."/>
            <person name="Rivera-Espinoza Y."/>
            <person name="Bernier-Latmani R."/>
            <person name="McCarthy J.K."/>
            <person name="Torpey J.W."/>
            <person name="Clement B.G."/>
            <person name="Gaasterland T."/>
            <person name="Tebo B.M."/>
        </authorList>
    </citation>
    <scope>NUCLEOTIDE SEQUENCE [LARGE SCALE GENOMIC DNA]</scope>
    <source>
        <strain evidence="15 16">SI85-9A1</strain>
    </source>
</reference>
<organism evidence="15 16">
    <name type="scientific">Aurantimonas manganoxydans (strain ATCC BAA-1229 / DSM 21871 / SI85-9A1)</name>
    <dbReference type="NCBI Taxonomy" id="287752"/>
    <lineage>
        <taxon>Bacteria</taxon>
        <taxon>Pseudomonadati</taxon>
        <taxon>Pseudomonadota</taxon>
        <taxon>Alphaproteobacteria</taxon>
        <taxon>Hyphomicrobiales</taxon>
        <taxon>Aurantimonadaceae</taxon>
        <taxon>Aurantimonas</taxon>
    </lineage>
</organism>
<dbReference type="HOGENOM" id="CLU_029424_1_0_5"/>
<keyword evidence="3" id="KW-0547">Nucleotide-binding</keyword>
<dbReference type="InterPro" id="IPR050007">
    <property type="entry name" value="OtnK"/>
</dbReference>
<evidence type="ECO:0000256" key="8">
    <source>
        <dbReference type="ARBA" id="ARBA00036346"/>
    </source>
</evidence>
<dbReference type="InterPro" id="IPR042213">
    <property type="entry name" value="NBD_C_sf"/>
</dbReference>
<dbReference type="InterPro" id="IPR037051">
    <property type="entry name" value="4-carb_acid_sugar_kinase_N_sf"/>
</dbReference>
<evidence type="ECO:0000313" key="15">
    <source>
        <dbReference type="EMBL" id="EAS51142.1"/>
    </source>
</evidence>
<keyword evidence="16" id="KW-1185">Reference proteome</keyword>
<evidence type="ECO:0000256" key="3">
    <source>
        <dbReference type="ARBA" id="ARBA00022741"/>
    </source>
</evidence>
<name>Q1YN89_AURMS</name>
<keyword evidence="6" id="KW-0119">Carbohydrate metabolism</keyword>
<dbReference type="InterPro" id="IPR031475">
    <property type="entry name" value="NBD_C"/>
</dbReference>
<evidence type="ECO:0000259" key="13">
    <source>
        <dbReference type="Pfam" id="PF07005"/>
    </source>
</evidence>
<dbReference type="Gene3D" id="3.40.50.10840">
    <property type="entry name" value="Putative sugar-binding, N-terminal domain"/>
    <property type="match status" value="1"/>
</dbReference>
<dbReference type="AlphaFoldDB" id="Q1YN89"/>
<dbReference type="EC" id="2.7.1.217" evidence="10"/>
<evidence type="ECO:0000256" key="6">
    <source>
        <dbReference type="ARBA" id="ARBA00023277"/>
    </source>
</evidence>
<dbReference type="Pfam" id="PF07005">
    <property type="entry name" value="SBD_N"/>
    <property type="match status" value="1"/>
</dbReference>
<comment type="catalytic activity">
    <reaction evidence="8">
        <text>3-dehydro-D-erythronate + ATP = 3-dehydro-4-O-phospho-D-erythronate + ADP + H(+)</text>
        <dbReference type="Rhea" id="RHEA:52556"/>
        <dbReference type="ChEBI" id="CHEBI:15378"/>
        <dbReference type="ChEBI" id="CHEBI:30616"/>
        <dbReference type="ChEBI" id="CHEBI:57958"/>
        <dbReference type="ChEBI" id="CHEBI:136593"/>
        <dbReference type="ChEBI" id="CHEBI:456216"/>
        <dbReference type="EC" id="2.7.1.217"/>
    </reaction>
</comment>
<evidence type="ECO:0000313" key="16">
    <source>
        <dbReference type="Proteomes" id="UP000000321"/>
    </source>
</evidence>
<dbReference type="Gene3D" id="3.40.980.20">
    <property type="entry name" value="Four-carbon acid sugar kinase, nucleotide binding domain"/>
    <property type="match status" value="1"/>
</dbReference>
<dbReference type="NCBIfam" id="NF043035">
    <property type="entry name" value="OxoTetrKin"/>
    <property type="match status" value="1"/>
</dbReference>
<dbReference type="Pfam" id="PF17042">
    <property type="entry name" value="NBD_C"/>
    <property type="match status" value="1"/>
</dbReference>
<accession>Q1YN89</accession>
<evidence type="ECO:0000256" key="11">
    <source>
        <dbReference type="ARBA" id="ARBA00039461"/>
    </source>
</evidence>
<comment type="caution">
    <text evidence="15">The sequence shown here is derived from an EMBL/GenBank/DDBJ whole genome shotgun (WGS) entry which is preliminary data.</text>
</comment>
<evidence type="ECO:0000256" key="10">
    <source>
        <dbReference type="ARBA" id="ARBA00039095"/>
    </source>
</evidence>
<protein>
    <recommendedName>
        <fullName evidence="11">3-oxo-tetronate kinase</fullName>
        <ecNumber evidence="10">2.7.1.217</ecNumber>
    </recommendedName>
    <alternativeName>
        <fullName evidence="12">3-dehydrotetronate 4-kinase</fullName>
    </alternativeName>
</protein>
<dbReference type="GO" id="GO:0016301">
    <property type="term" value="F:kinase activity"/>
    <property type="evidence" value="ECO:0007669"/>
    <property type="project" value="UniProtKB-KW"/>
</dbReference>
<sequence length="450" mass="46556">MSFWCRNAMERPFPGSCICMQEPVRHQAGSYSMILGCIGDDFTGSSDLANTLAKGGMRTVQYSGVPTGDAAPDVEAGVVALKSRTIPVAEAVRQSLEALAWLRSQGCRQFFFKYCSTFDSTDEGNIGPVGEAIARELGAGAVIVCPAFPATGRTVYQGHLFVNDRLLSESGMENHPLTPMRDADLRRVLARQTDAPVSHVPYGVVAKGEDAIADALRQAGADGLCFVITDAVLDADLHATGHAARDLPLITGGSGIALGLPENFRAQGLIGSSTALWTGVVGRAAALAGSVSTATRRQVGVHRDAGHPTFELGADAVMAGEVTAASLTEWVLAQSGVPLIYSSADPETVAAAQQRHGKEAVATAIERLFAATAAALVEAGITRLVSAGGETSGAVVTGLDVQSLEIGPEIDPGVPAVRVEGRELALALKSGNFGADDFFAKAAARLGGEA</sequence>
<dbReference type="EMBL" id="AAPJ01000001">
    <property type="protein sequence ID" value="EAS51142.1"/>
    <property type="molecule type" value="Genomic_DNA"/>
</dbReference>
<proteinExistence type="inferred from homology"/>
<feature type="domain" description="Four-carbon acid sugar kinase N-terminal" evidence="13">
    <location>
        <begin position="35"/>
        <end position="259"/>
    </location>
</feature>
<keyword evidence="4" id="KW-0418">Kinase</keyword>
<comment type="function">
    <text evidence="9">Catalyzes the ATP-dependent phosphorylation of 3-oxo-tetronate to 3-oxo-tetronate 4-phosphate.</text>
</comment>
<evidence type="ECO:0000256" key="2">
    <source>
        <dbReference type="ARBA" id="ARBA00022679"/>
    </source>
</evidence>
<dbReference type="Proteomes" id="UP000000321">
    <property type="component" value="Unassembled WGS sequence"/>
</dbReference>
<keyword evidence="2" id="KW-0808">Transferase</keyword>
<keyword evidence="5" id="KW-0067">ATP-binding</keyword>
<comment type="similarity">
    <text evidence="1">Belongs to the four-carbon acid sugar kinase family.</text>
</comment>
<dbReference type="InterPro" id="IPR010737">
    <property type="entry name" value="4-carb_acid_sugar_kinase_N"/>
</dbReference>
<feature type="domain" description="Four-carbon acid sugar kinase nucleotide binding" evidence="14">
    <location>
        <begin position="286"/>
        <end position="439"/>
    </location>
</feature>
<dbReference type="SUPFAM" id="SSF142764">
    <property type="entry name" value="YgbK-like"/>
    <property type="match status" value="1"/>
</dbReference>
<evidence type="ECO:0000256" key="9">
    <source>
        <dbReference type="ARBA" id="ARBA00037335"/>
    </source>
</evidence>
<evidence type="ECO:0000256" key="4">
    <source>
        <dbReference type="ARBA" id="ARBA00022777"/>
    </source>
</evidence>
<dbReference type="GO" id="GO:0005524">
    <property type="term" value="F:ATP binding"/>
    <property type="evidence" value="ECO:0007669"/>
    <property type="project" value="UniProtKB-KW"/>
</dbReference>